<evidence type="ECO:0000313" key="2">
    <source>
        <dbReference type="Proteomes" id="UP001162162"/>
    </source>
</evidence>
<dbReference type="Proteomes" id="UP001162162">
    <property type="component" value="Unassembled WGS sequence"/>
</dbReference>
<gene>
    <name evidence="1" type="ORF">NQ318_007670</name>
</gene>
<proteinExistence type="predicted"/>
<organism evidence="1 2">
    <name type="scientific">Aromia moschata</name>
    <dbReference type="NCBI Taxonomy" id="1265417"/>
    <lineage>
        <taxon>Eukaryota</taxon>
        <taxon>Metazoa</taxon>
        <taxon>Ecdysozoa</taxon>
        <taxon>Arthropoda</taxon>
        <taxon>Hexapoda</taxon>
        <taxon>Insecta</taxon>
        <taxon>Pterygota</taxon>
        <taxon>Neoptera</taxon>
        <taxon>Endopterygota</taxon>
        <taxon>Coleoptera</taxon>
        <taxon>Polyphaga</taxon>
        <taxon>Cucujiformia</taxon>
        <taxon>Chrysomeloidea</taxon>
        <taxon>Cerambycidae</taxon>
        <taxon>Cerambycinae</taxon>
        <taxon>Callichromatini</taxon>
        <taxon>Aromia</taxon>
    </lineage>
</organism>
<comment type="caution">
    <text evidence="1">The sequence shown here is derived from an EMBL/GenBank/DDBJ whole genome shotgun (WGS) entry which is preliminary data.</text>
</comment>
<keyword evidence="2" id="KW-1185">Reference proteome</keyword>
<protein>
    <submittedName>
        <fullName evidence="1">Uncharacterized protein</fullName>
    </submittedName>
</protein>
<evidence type="ECO:0000313" key="1">
    <source>
        <dbReference type="EMBL" id="KAJ8939411.1"/>
    </source>
</evidence>
<sequence length="98" mass="11579">MLGCDDKRRSQAEVLSLMTNIPLNISHREQRSRKIVVIFLMRYHKKSTKHNPPMADDHGISKRSILRIKKKRKVTSVQNYITLVNELIEDDPDHRLEF</sequence>
<reference evidence="1" key="1">
    <citation type="journal article" date="2023" name="Insect Mol. Biol.">
        <title>Genome sequencing provides insights into the evolution of gene families encoding plant cell wall-degrading enzymes in longhorned beetles.</title>
        <authorList>
            <person name="Shin N.R."/>
            <person name="Okamura Y."/>
            <person name="Kirsch R."/>
            <person name="Pauchet Y."/>
        </authorList>
    </citation>
    <scope>NUCLEOTIDE SEQUENCE</scope>
    <source>
        <strain evidence="1">AMC_N1</strain>
    </source>
</reference>
<dbReference type="EMBL" id="JAPWTK010000491">
    <property type="protein sequence ID" value="KAJ8939411.1"/>
    <property type="molecule type" value="Genomic_DNA"/>
</dbReference>
<accession>A0AAV8XK39</accession>
<name>A0AAV8XK39_9CUCU</name>
<dbReference type="AlphaFoldDB" id="A0AAV8XK39"/>